<dbReference type="AlphaFoldDB" id="A0AAU7QIA1"/>
<name>A0AAU7QIA1_9GAMM</name>
<dbReference type="EMBL" id="CP157948">
    <property type="protein sequence ID" value="XBS88478.1"/>
    <property type="molecule type" value="Genomic_DNA"/>
</dbReference>
<sequence>MDNRFGRGCRRQGISHANALQETLLFFIPDTEKPMRKCCRSLATLLLVTAVGPVLSQTPPELAAEQVAQDLNASAFPVGRLGVAEQKFAQGFSLHETGVVTHLMLPLNCTSAPEVIVVHVTIQSLSNGVPSGHALMSQDVPGYALDSWASINGTQGMRMIEFERPRLLLSGDYAFTVEASGGSCMLWTGPLGDSYAEGQAFIINSPWITAWLPWNRDLSFQVFQRPR</sequence>
<evidence type="ECO:0000313" key="1">
    <source>
        <dbReference type="EMBL" id="XBS88478.1"/>
    </source>
</evidence>
<organism evidence="1">
    <name type="scientific">Rhodanobacter sp. IGA1.0</name>
    <dbReference type="NCBI Taxonomy" id="3158582"/>
    <lineage>
        <taxon>Bacteria</taxon>
        <taxon>Pseudomonadati</taxon>
        <taxon>Pseudomonadota</taxon>
        <taxon>Gammaproteobacteria</taxon>
        <taxon>Lysobacterales</taxon>
        <taxon>Rhodanobacteraceae</taxon>
        <taxon>Rhodanobacter</taxon>
    </lineage>
</organism>
<accession>A0AAU7QIA1</accession>
<protein>
    <submittedName>
        <fullName evidence="1">Uncharacterized protein</fullName>
    </submittedName>
</protein>
<reference evidence="1" key="1">
    <citation type="submission" date="2024-06" db="EMBL/GenBank/DDBJ databases">
        <authorList>
            <person name="Sun Y."/>
        </authorList>
    </citation>
    <scope>NUCLEOTIDE SEQUENCE</scope>
    <source>
        <strain evidence="1">IGA1.0</strain>
    </source>
</reference>
<proteinExistence type="predicted"/>
<dbReference type="RefSeq" id="WP_007808838.1">
    <property type="nucleotide sequence ID" value="NZ_CP157948.1"/>
</dbReference>
<gene>
    <name evidence="1" type="ORF">ABNK63_08545</name>
</gene>